<feature type="transmembrane region" description="Helical" evidence="5">
    <location>
        <begin position="179"/>
        <end position="198"/>
    </location>
</feature>
<feature type="transmembrane region" description="Helical" evidence="5">
    <location>
        <begin position="116"/>
        <end position="136"/>
    </location>
</feature>
<feature type="transmembrane region" description="Helical" evidence="5">
    <location>
        <begin position="204"/>
        <end position="229"/>
    </location>
</feature>
<feature type="transmembrane region" description="Helical" evidence="5">
    <location>
        <begin position="339"/>
        <end position="369"/>
    </location>
</feature>
<reference evidence="6 7" key="1">
    <citation type="journal article" date="2020" name="Cell">
        <title>Large-Scale Comparative Analyses of Tick Genomes Elucidate Their Genetic Diversity and Vector Capacities.</title>
        <authorList>
            <consortium name="Tick Genome and Microbiome Consortium (TIGMIC)"/>
            <person name="Jia N."/>
            <person name="Wang J."/>
            <person name="Shi W."/>
            <person name="Du L."/>
            <person name="Sun Y."/>
            <person name="Zhan W."/>
            <person name="Jiang J.F."/>
            <person name="Wang Q."/>
            <person name="Zhang B."/>
            <person name="Ji P."/>
            <person name="Bell-Sakyi L."/>
            <person name="Cui X.M."/>
            <person name="Yuan T.T."/>
            <person name="Jiang B.G."/>
            <person name="Yang W.F."/>
            <person name="Lam T.T."/>
            <person name="Chang Q.C."/>
            <person name="Ding S.J."/>
            <person name="Wang X.J."/>
            <person name="Zhu J.G."/>
            <person name="Ruan X.D."/>
            <person name="Zhao L."/>
            <person name="Wei J.T."/>
            <person name="Ye R.Z."/>
            <person name="Que T.C."/>
            <person name="Du C.H."/>
            <person name="Zhou Y.H."/>
            <person name="Cheng J.X."/>
            <person name="Dai P.F."/>
            <person name="Guo W.B."/>
            <person name="Han X.H."/>
            <person name="Huang E.J."/>
            <person name="Li L.F."/>
            <person name="Wei W."/>
            <person name="Gao Y.C."/>
            <person name="Liu J.Z."/>
            <person name="Shao H.Z."/>
            <person name="Wang X."/>
            <person name="Wang C.C."/>
            <person name="Yang T.C."/>
            <person name="Huo Q.B."/>
            <person name="Li W."/>
            <person name="Chen H.Y."/>
            <person name="Chen S.E."/>
            <person name="Zhou L.G."/>
            <person name="Ni X.B."/>
            <person name="Tian J.H."/>
            <person name="Sheng Y."/>
            <person name="Liu T."/>
            <person name="Pan Y.S."/>
            <person name="Xia L.Y."/>
            <person name="Li J."/>
            <person name="Zhao F."/>
            <person name="Cao W.C."/>
        </authorList>
    </citation>
    <scope>NUCLEOTIDE SEQUENCE [LARGE SCALE GENOMIC DNA]</scope>
    <source>
        <strain evidence="6">HaeL-2018</strain>
    </source>
</reference>
<feature type="transmembrane region" description="Helical" evidence="5">
    <location>
        <begin position="236"/>
        <end position="256"/>
    </location>
</feature>
<keyword evidence="2 5" id="KW-1133">Transmembrane helix</keyword>
<feature type="transmembrane region" description="Helical" evidence="5">
    <location>
        <begin position="296"/>
        <end position="318"/>
    </location>
</feature>
<dbReference type="Gene3D" id="1.20.1250.20">
    <property type="entry name" value="MFS general substrate transporter like domains"/>
    <property type="match status" value="1"/>
</dbReference>
<evidence type="ECO:0000313" key="7">
    <source>
        <dbReference type="Proteomes" id="UP000821853"/>
    </source>
</evidence>
<feature type="region of interest" description="Disordered" evidence="4">
    <location>
        <begin position="1"/>
        <end position="65"/>
    </location>
</feature>
<evidence type="ECO:0000313" key="6">
    <source>
        <dbReference type="EMBL" id="KAH9381224.1"/>
    </source>
</evidence>
<keyword evidence="1 5" id="KW-0812">Transmembrane</keyword>
<feature type="compositionally biased region" description="Pro residues" evidence="4">
    <location>
        <begin position="7"/>
        <end position="18"/>
    </location>
</feature>
<sequence>MQMEPSPVLPRPPLFPPPRRQKLRAEASEDGPETIPMVTDGPPPHTIAPSPTVTTPQVPRKSATVADVTDITNRPPETQALRRNSADEHILESAHVRQSHLQASRRERLVKTAQTLVIHLSFFGAGMYFAMFGPTIQDLAVTLSVNLFRVLFLLAARGIGFFLGAVVIGVCLRIVNAQVSLIVLDFILAMACIGVSYFDTLLQSGLLFALGGFALGGIHIIGVLWLSALWREASGFMIQTLSFMYCMGCVLGPVVGEPFMTQRSVLQPPSDLPPPRERELAYLTSLEDKDFIYVSYAYWLVSLYVFAVTSLALASFFVDPRHQDLSPMETQCPVAPCNGLVVVLVLYLATYVAVEIIYGQLIAAFTLLLGHNKTTAAYVTSLFWAAFTTVRGVSIMWLKQQGSFNLLLCCNVFLVVVAGVVACSATRPGSSGWAQPLSARA</sequence>
<organism evidence="6 7">
    <name type="scientific">Haemaphysalis longicornis</name>
    <name type="common">Bush tick</name>
    <dbReference type="NCBI Taxonomy" id="44386"/>
    <lineage>
        <taxon>Eukaryota</taxon>
        <taxon>Metazoa</taxon>
        <taxon>Ecdysozoa</taxon>
        <taxon>Arthropoda</taxon>
        <taxon>Chelicerata</taxon>
        <taxon>Arachnida</taxon>
        <taxon>Acari</taxon>
        <taxon>Parasitiformes</taxon>
        <taxon>Ixodida</taxon>
        <taxon>Ixodoidea</taxon>
        <taxon>Ixodidae</taxon>
        <taxon>Haemaphysalinae</taxon>
        <taxon>Haemaphysalis</taxon>
    </lineage>
</organism>
<evidence type="ECO:0000256" key="2">
    <source>
        <dbReference type="ARBA" id="ARBA00022989"/>
    </source>
</evidence>
<keyword evidence="3 5" id="KW-0472">Membrane</keyword>
<dbReference type="VEuPathDB" id="VectorBase:HLOH_040368"/>
<dbReference type="PANTHER" id="PTHR23121">
    <property type="entry name" value="SODIUM-DEPENDENT GLUCOSE TRANSPORTER 1"/>
    <property type="match status" value="1"/>
</dbReference>
<dbReference type="Proteomes" id="UP000821853">
    <property type="component" value="Chromosome 9"/>
</dbReference>
<keyword evidence="7" id="KW-1185">Reference proteome</keyword>
<dbReference type="PANTHER" id="PTHR23121:SF9">
    <property type="entry name" value="SODIUM-DEPENDENT GLUCOSE TRANSPORTER 1"/>
    <property type="match status" value="1"/>
</dbReference>
<evidence type="ECO:0000256" key="4">
    <source>
        <dbReference type="SAM" id="MobiDB-lite"/>
    </source>
</evidence>
<protein>
    <submittedName>
        <fullName evidence="6">Uncharacterized protein</fullName>
    </submittedName>
</protein>
<evidence type="ECO:0000256" key="1">
    <source>
        <dbReference type="ARBA" id="ARBA00022692"/>
    </source>
</evidence>
<dbReference type="EMBL" id="JABSTR010000011">
    <property type="protein sequence ID" value="KAH9381224.1"/>
    <property type="molecule type" value="Genomic_DNA"/>
</dbReference>
<evidence type="ECO:0000256" key="5">
    <source>
        <dbReference type="SAM" id="Phobius"/>
    </source>
</evidence>
<accession>A0A9J6H2M4</accession>
<name>A0A9J6H2M4_HAELO</name>
<dbReference type="AlphaFoldDB" id="A0A9J6H2M4"/>
<dbReference type="SUPFAM" id="SSF103473">
    <property type="entry name" value="MFS general substrate transporter"/>
    <property type="match status" value="1"/>
</dbReference>
<evidence type="ECO:0000256" key="3">
    <source>
        <dbReference type="ARBA" id="ARBA00023136"/>
    </source>
</evidence>
<proteinExistence type="predicted"/>
<dbReference type="OrthoDB" id="6510843at2759"/>
<feature type="transmembrane region" description="Helical" evidence="5">
    <location>
        <begin position="375"/>
        <end position="398"/>
    </location>
</feature>
<feature type="transmembrane region" description="Helical" evidence="5">
    <location>
        <begin position="405"/>
        <end position="427"/>
    </location>
</feature>
<gene>
    <name evidence="6" type="ORF">HPB48_014465</name>
</gene>
<comment type="caution">
    <text evidence="6">The sequence shown here is derived from an EMBL/GenBank/DDBJ whole genome shotgun (WGS) entry which is preliminary data.</text>
</comment>
<feature type="transmembrane region" description="Helical" evidence="5">
    <location>
        <begin position="148"/>
        <end position="172"/>
    </location>
</feature>
<dbReference type="InterPro" id="IPR036259">
    <property type="entry name" value="MFS_trans_sf"/>
</dbReference>